<keyword evidence="3 8" id="KW-0963">Cytoplasm</keyword>
<comment type="subcellular location">
    <subcellularLocation>
        <location evidence="1 8">Cytoplasm</location>
    </subcellularLocation>
</comment>
<feature type="binding site" description="via persulfide group" evidence="8">
    <location>
        <position position="376"/>
    </location>
    <ligand>
        <name>hybrid [4Fe-2O-2S] cluster</name>
        <dbReference type="ChEBI" id="CHEBI:60519"/>
    </ligand>
</feature>
<dbReference type="Proteomes" id="UP000806542">
    <property type="component" value="Unassembled WGS sequence"/>
</dbReference>
<comment type="function">
    <text evidence="8">Catalyzes the reduction of hydroxylamine to form NH(3) and H(2)O.</text>
</comment>
<feature type="binding site" evidence="8">
    <location>
        <position position="234"/>
    </location>
    <ligand>
        <name>hybrid [4Fe-2O-2S] cluster</name>
        <dbReference type="ChEBI" id="CHEBI:60519"/>
    </ligand>
</feature>
<dbReference type="AlphaFoldDB" id="A0A9D5M525"/>
<dbReference type="NCBIfam" id="NF003658">
    <property type="entry name" value="PRK05290.1"/>
    <property type="match status" value="1"/>
</dbReference>
<feature type="binding site" evidence="8">
    <location>
        <position position="465"/>
    </location>
    <ligand>
        <name>hybrid [4Fe-2O-2S] cluster</name>
        <dbReference type="ChEBI" id="CHEBI:60519"/>
    </ligand>
</feature>
<feature type="binding site" evidence="8">
    <location>
        <position position="210"/>
    </location>
    <ligand>
        <name>hybrid [4Fe-2O-2S] cluster</name>
        <dbReference type="ChEBI" id="CHEBI:60519"/>
    </ligand>
</feature>
<dbReference type="Gene3D" id="3.40.50.2030">
    <property type="match status" value="2"/>
</dbReference>
<dbReference type="FunFam" id="3.40.50.2030:FF:000001">
    <property type="entry name" value="Hydroxylamine reductase"/>
    <property type="match status" value="1"/>
</dbReference>
<evidence type="ECO:0000313" key="9">
    <source>
        <dbReference type="EMBL" id="MBE5039587.1"/>
    </source>
</evidence>
<dbReference type="EMBL" id="JADCKB010000006">
    <property type="protein sequence ID" value="MBE5039587.1"/>
    <property type="molecule type" value="Genomic_DNA"/>
</dbReference>
<dbReference type="InterPro" id="IPR016099">
    <property type="entry name" value="Prismane-like_a/b-sand"/>
</dbReference>
<feature type="binding site" evidence="8">
    <location>
        <position position="278"/>
    </location>
    <ligand>
        <name>hybrid [4Fe-2O-2S] cluster</name>
        <dbReference type="ChEBI" id="CHEBI:60519"/>
    </ligand>
</feature>
<dbReference type="FunFam" id="3.40.50.2030:FF:000002">
    <property type="entry name" value="Hydroxylamine reductase"/>
    <property type="match status" value="1"/>
</dbReference>
<evidence type="ECO:0000256" key="7">
    <source>
        <dbReference type="ARBA" id="ARBA00023014"/>
    </source>
</evidence>
<organism evidence="9 10">
    <name type="scientific">Ructibacterium gallinarum</name>
    <dbReference type="NCBI Taxonomy" id="2779355"/>
    <lineage>
        <taxon>Bacteria</taxon>
        <taxon>Bacillati</taxon>
        <taxon>Bacillota</taxon>
        <taxon>Clostridia</taxon>
        <taxon>Eubacteriales</taxon>
        <taxon>Oscillospiraceae</taxon>
        <taxon>Ructibacterium</taxon>
    </lineage>
</organism>
<evidence type="ECO:0000256" key="1">
    <source>
        <dbReference type="ARBA" id="ARBA00004496"/>
    </source>
</evidence>
<sequence length="523" mass="58356">MSNMFCFQCQQTAGNKGCVRTGVCGKQPTTANLQDELVYELIRLAEAAKEKRSDLSDRLIPDGLFTTLTNVNFDDSAIKKLMGRIIDERRRLGGNDDSKVIRLFEGETDIVSLRSTLLFGMKGMAAYAHHAMQLGYVDDEVIAWFYKGLCALNCTHTVEEWLSLIMEFGRINYKCMELLDKANTETFGHPGPTRVNVDVKKGPFIVVSGHDLKDLHQLLEQTKDKGINIYTHGEMLPAHAYPELKKYSHLVGNFGTAWQSQQKEFESIPAPILFTTNCLMPPRKSYVDRVYTTSVVGFDGLFHIDEDKDGKKDFTPLINQSLALGGYEHDRSMSGINGGHMLTTGFAHKTILSNAEKIIDLIKNEKIKHIFLVGGCDGAHPGRNYYTEFVKQTPMDSLVLTLACGKYRFNDLDLGEIDGLPRILDMGQCNDAYSAIKVALALADAFGCNINELPLTLVLSWYEQKAVCILLTLFALGVKNMYLGPTMPAFLSETVTKVLVDTYGLRPITDSEQDLDAILCIRK</sequence>
<evidence type="ECO:0000256" key="8">
    <source>
        <dbReference type="HAMAP-Rule" id="MF_00069"/>
    </source>
</evidence>
<feature type="binding site" evidence="8">
    <location>
        <position position="9"/>
    </location>
    <ligand>
        <name>[4Fe-4S] cluster</name>
        <dbReference type="ChEBI" id="CHEBI:49883"/>
    </ligand>
</feature>
<protein>
    <recommendedName>
        <fullName evidence="8">Hydroxylamine reductase</fullName>
        <ecNumber evidence="8">1.7.99.1</ecNumber>
    </recommendedName>
    <alternativeName>
        <fullName evidence="8">Hybrid-cluster protein</fullName>
        <shortName evidence="8">HCP</shortName>
    </alternativeName>
    <alternativeName>
        <fullName evidence="8">Prismane protein</fullName>
    </alternativeName>
</protein>
<dbReference type="InterPro" id="IPR011254">
    <property type="entry name" value="Prismane-like_sf"/>
</dbReference>
<keyword evidence="5 8" id="KW-0560">Oxidoreductase</keyword>
<evidence type="ECO:0000313" key="10">
    <source>
        <dbReference type="Proteomes" id="UP000806542"/>
    </source>
</evidence>
<feature type="binding site" evidence="8">
    <location>
        <position position="463"/>
    </location>
    <ligand>
        <name>hybrid [4Fe-2O-2S] cluster</name>
        <dbReference type="ChEBI" id="CHEBI:60519"/>
    </ligand>
</feature>
<comment type="cofactor">
    <cofactor evidence="8">
        <name>[4Fe-4S] cluster</name>
        <dbReference type="ChEBI" id="CHEBI:49883"/>
    </cofactor>
    <text evidence="8">Binds 1 [4Fe-4S] cluster.</text>
</comment>
<accession>A0A9D5M525</accession>
<dbReference type="InterPro" id="IPR004137">
    <property type="entry name" value="HCP/CODH"/>
</dbReference>
<evidence type="ECO:0000256" key="3">
    <source>
        <dbReference type="ARBA" id="ARBA00022490"/>
    </source>
</evidence>
<evidence type="ECO:0000256" key="6">
    <source>
        <dbReference type="ARBA" id="ARBA00023004"/>
    </source>
</evidence>
<dbReference type="GO" id="GO:0004601">
    <property type="term" value="F:peroxidase activity"/>
    <property type="evidence" value="ECO:0007669"/>
    <property type="project" value="TreeGrafter"/>
</dbReference>
<dbReference type="PIRSF" id="PIRSF000076">
    <property type="entry name" value="HCP"/>
    <property type="match status" value="1"/>
</dbReference>
<dbReference type="CDD" id="cd01914">
    <property type="entry name" value="HCP"/>
    <property type="match status" value="1"/>
</dbReference>
<dbReference type="GO" id="GO:0046872">
    <property type="term" value="F:metal ion binding"/>
    <property type="evidence" value="ECO:0007669"/>
    <property type="project" value="UniProtKB-KW"/>
</dbReference>
<dbReference type="GO" id="GO:0005737">
    <property type="term" value="C:cytoplasm"/>
    <property type="evidence" value="ECO:0007669"/>
    <property type="project" value="UniProtKB-SubCell"/>
</dbReference>
<dbReference type="PANTHER" id="PTHR30109">
    <property type="entry name" value="HYDROXYLAMINE REDUCTASE"/>
    <property type="match status" value="1"/>
</dbReference>
<dbReference type="GO" id="GO:0050418">
    <property type="term" value="F:hydroxylamine reductase activity"/>
    <property type="evidence" value="ECO:0007669"/>
    <property type="project" value="UniProtKB-UniRule"/>
</dbReference>
<comment type="similarity">
    <text evidence="8">Belongs to the HCP family.</text>
</comment>
<reference evidence="9" key="1">
    <citation type="submission" date="2020-10" db="EMBL/GenBank/DDBJ databases">
        <title>ChiBAC.</title>
        <authorList>
            <person name="Zenner C."/>
            <person name="Hitch T.C.A."/>
            <person name="Clavel T."/>
        </authorList>
    </citation>
    <scope>NUCLEOTIDE SEQUENCE</scope>
    <source>
        <strain evidence="9">DSM 107454</strain>
    </source>
</reference>
<keyword evidence="2 8" id="KW-0004">4Fe-4S</keyword>
<keyword evidence="7 8" id="KW-0411">Iron-sulfur</keyword>
<evidence type="ECO:0000256" key="2">
    <source>
        <dbReference type="ARBA" id="ARBA00022485"/>
    </source>
</evidence>
<feature type="binding site" evidence="8">
    <location>
        <position position="404"/>
    </location>
    <ligand>
        <name>hybrid [4Fe-2O-2S] cluster</name>
        <dbReference type="ChEBI" id="CHEBI:60519"/>
    </ligand>
</feature>
<keyword evidence="10" id="KW-1185">Reference proteome</keyword>
<dbReference type="GO" id="GO:0042542">
    <property type="term" value="P:response to hydrogen peroxide"/>
    <property type="evidence" value="ECO:0007669"/>
    <property type="project" value="TreeGrafter"/>
</dbReference>
<dbReference type="Pfam" id="PF03063">
    <property type="entry name" value="Prismane"/>
    <property type="match status" value="1"/>
</dbReference>
<comment type="catalytic activity">
    <reaction evidence="8">
        <text>A + NH4(+) + H2O = hydroxylamine + AH2 + H(+)</text>
        <dbReference type="Rhea" id="RHEA:22052"/>
        <dbReference type="ChEBI" id="CHEBI:13193"/>
        <dbReference type="ChEBI" id="CHEBI:15377"/>
        <dbReference type="ChEBI" id="CHEBI:15378"/>
        <dbReference type="ChEBI" id="CHEBI:15429"/>
        <dbReference type="ChEBI" id="CHEBI:17499"/>
        <dbReference type="ChEBI" id="CHEBI:28938"/>
        <dbReference type="EC" id="1.7.99.1"/>
    </reaction>
</comment>
<feature type="binding site" evidence="8">
    <location>
        <position position="24"/>
    </location>
    <ligand>
        <name>[4Fe-4S] cluster</name>
        <dbReference type="ChEBI" id="CHEBI:49883"/>
    </ligand>
</feature>
<gene>
    <name evidence="8 9" type="primary">hcp</name>
    <name evidence="9" type="synonym">priS</name>
    <name evidence="9" type="ORF">INF28_03800</name>
</gene>
<comment type="cofactor">
    <cofactor evidence="8">
        <name>hybrid [4Fe-2O-2S] cluster</name>
        <dbReference type="ChEBI" id="CHEBI:60519"/>
    </cofactor>
    <text evidence="8">Binds 1 hybrid [4Fe-2O-2S] cluster.</text>
</comment>
<dbReference type="GO" id="GO:0051539">
    <property type="term" value="F:4 iron, 4 sulfur cluster binding"/>
    <property type="evidence" value="ECO:0007669"/>
    <property type="project" value="UniProtKB-KW"/>
</dbReference>
<dbReference type="NCBIfam" id="TIGR01703">
    <property type="entry name" value="hybrid_clust"/>
    <property type="match status" value="1"/>
</dbReference>
<feature type="modified residue" description="Cysteine persulfide" evidence="8">
    <location>
        <position position="376"/>
    </location>
</feature>
<keyword evidence="4 8" id="KW-0479">Metal-binding</keyword>
<feature type="binding site" evidence="8">
    <location>
        <position position="429"/>
    </location>
    <ligand>
        <name>hybrid [4Fe-2O-2S] cluster</name>
        <dbReference type="ChEBI" id="CHEBI:60519"/>
    </ligand>
</feature>
<comment type="caution">
    <text evidence="9">The sequence shown here is derived from an EMBL/GenBank/DDBJ whole genome shotgun (WGS) entry which is preliminary data.</text>
</comment>
<evidence type="ECO:0000256" key="4">
    <source>
        <dbReference type="ARBA" id="ARBA00022723"/>
    </source>
</evidence>
<dbReference type="HAMAP" id="MF_00069">
    <property type="entry name" value="Hydroxylam_reduct"/>
    <property type="match status" value="1"/>
</dbReference>
<name>A0A9D5M525_9FIRM</name>
<dbReference type="SUPFAM" id="SSF56821">
    <property type="entry name" value="Prismane protein-like"/>
    <property type="match status" value="1"/>
</dbReference>
<dbReference type="Gene3D" id="1.20.1270.20">
    <property type="match status" value="2"/>
</dbReference>
<feature type="binding site" evidence="8">
    <location>
        <position position="6"/>
    </location>
    <ligand>
        <name>[4Fe-4S] cluster</name>
        <dbReference type="ChEBI" id="CHEBI:49883"/>
    </ligand>
</feature>
<dbReference type="InterPro" id="IPR016100">
    <property type="entry name" value="Prismane_a-bundle"/>
</dbReference>
<proteinExistence type="inferred from homology"/>
<dbReference type="InterPro" id="IPR010048">
    <property type="entry name" value="Hydroxylam_reduct"/>
</dbReference>
<feature type="binding site" evidence="8">
    <location>
        <position position="18"/>
    </location>
    <ligand>
        <name>[4Fe-4S] cluster</name>
        <dbReference type="ChEBI" id="CHEBI:49883"/>
    </ligand>
</feature>
<dbReference type="RefSeq" id="WP_226392249.1">
    <property type="nucleotide sequence ID" value="NZ_JADCKB010000006.1"/>
</dbReference>
<evidence type="ECO:0000256" key="5">
    <source>
        <dbReference type="ARBA" id="ARBA00023002"/>
    </source>
</evidence>
<dbReference type="PANTHER" id="PTHR30109:SF0">
    <property type="entry name" value="HYDROXYLAMINE REDUCTASE"/>
    <property type="match status" value="1"/>
</dbReference>
<keyword evidence="6 8" id="KW-0408">Iron</keyword>
<dbReference type="EC" id="1.7.99.1" evidence="8"/>